<name>A0AAD7MDZ6_9AGAR</name>
<protein>
    <submittedName>
        <fullName evidence="1">Uncharacterized protein</fullName>
    </submittedName>
</protein>
<accession>A0AAD7MDZ6</accession>
<sequence>MPVTVAPSVPFFRIMLSLMRRKLLQDYSVSDTLDELFNRLETFPKPSLLVLAQSHGLKTIKVGTSEQLRASICHHVALGSCTTREGYASYLACSSVEAQISSPVLTPGTGDYPATCLQIHTLRQIAPLLHAKPLKRLLHMHDVYFCETDNCKQLRKRLKSFLRTLITGKYGENALPDWLCSQSSLLKIVVSEDHEILCRVVGRQQPKDRDKAVAYFLSNRRAATDPTVTMTDQRIGNATESPLPVTVASLQLGTVYLIGINLLLYHLVQILTSSILGLPRTSNLIRDQRSSNRVNQSIDRFNGASVKRYDEET</sequence>
<keyword evidence="2" id="KW-1185">Reference proteome</keyword>
<organism evidence="1 2">
    <name type="scientific">Mycena metata</name>
    <dbReference type="NCBI Taxonomy" id="1033252"/>
    <lineage>
        <taxon>Eukaryota</taxon>
        <taxon>Fungi</taxon>
        <taxon>Dikarya</taxon>
        <taxon>Basidiomycota</taxon>
        <taxon>Agaricomycotina</taxon>
        <taxon>Agaricomycetes</taxon>
        <taxon>Agaricomycetidae</taxon>
        <taxon>Agaricales</taxon>
        <taxon>Marasmiineae</taxon>
        <taxon>Mycenaceae</taxon>
        <taxon>Mycena</taxon>
    </lineage>
</organism>
<proteinExistence type="predicted"/>
<comment type="caution">
    <text evidence="1">The sequence shown here is derived from an EMBL/GenBank/DDBJ whole genome shotgun (WGS) entry which is preliminary data.</text>
</comment>
<dbReference type="AlphaFoldDB" id="A0AAD7MDZ6"/>
<evidence type="ECO:0000313" key="1">
    <source>
        <dbReference type="EMBL" id="KAJ7711968.1"/>
    </source>
</evidence>
<evidence type="ECO:0000313" key="2">
    <source>
        <dbReference type="Proteomes" id="UP001215598"/>
    </source>
</evidence>
<reference evidence="1" key="1">
    <citation type="submission" date="2023-03" db="EMBL/GenBank/DDBJ databases">
        <title>Massive genome expansion in bonnet fungi (Mycena s.s.) driven by repeated elements and novel gene families across ecological guilds.</title>
        <authorList>
            <consortium name="Lawrence Berkeley National Laboratory"/>
            <person name="Harder C.B."/>
            <person name="Miyauchi S."/>
            <person name="Viragh M."/>
            <person name="Kuo A."/>
            <person name="Thoen E."/>
            <person name="Andreopoulos B."/>
            <person name="Lu D."/>
            <person name="Skrede I."/>
            <person name="Drula E."/>
            <person name="Henrissat B."/>
            <person name="Morin E."/>
            <person name="Kohler A."/>
            <person name="Barry K."/>
            <person name="LaButti K."/>
            <person name="Morin E."/>
            <person name="Salamov A."/>
            <person name="Lipzen A."/>
            <person name="Mereny Z."/>
            <person name="Hegedus B."/>
            <person name="Baldrian P."/>
            <person name="Stursova M."/>
            <person name="Weitz H."/>
            <person name="Taylor A."/>
            <person name="Grigoriev I.V."/>
            <person name="Nagy L.G."/>
            <person name="Martin F."/>
            <person name="Kauserud H."/>
        </authorList>
    </citation>
    <scope>NUCLEOTIDE SEQUENCE</scope>
    <source>
        <strain evidence="1">CBHHK182m</strain>
    </source>
</reference>
<dbReference type="EMBL" id="JARKIB010000379">
    <property type="protein sequence ID" value="KAJ7711968.1"/>
    <property type="molecule type" value="Genomic_DNA"/>
</dbReference>
<dbReference type="Proteomes" id="UP001215598">
    <property type="component" value="Unassembled WGS sequence"/>
</dbReference>
<gene>
    <name evidence="1" type="ORF">B0H16DRAFT_1479798</name>
</gene>